<name>A0A6G7ZLQ9_9SPHN</name>
<dbReference type="EMBL" id="CP049871">
    <property type="protein sequence ID" value="QIL01873.1"/>
    <property type="molecule type" value="Genomic_DNA"/>
</dbReference>
<gene>
    <name evidence="2" type="ORF">G7078_03100</name>
</gene>
<sequence>MIDVFAALVVSVAGLQQVAPAAPVRVQSIGPKQDDPRTQCGTPGRTIIVQGGSPARGIVVQGGREAIGPKQDDPRKLAIGPKQDDPLTPGTLSRPGDDNDPKASGGSGHSIRGIVVQGGREAIGPKQDDPRALAIGPKQDDPLTLGTHARPGDDNDPKAAGICEAPHSH</sequence>
<keyword evidence="3" id="KW-1185">Reference proteome</keyword>
<dbReference type="AlphaFoldDB" id="A0A6G7ZLQ9"/>
<accession>A0A6G7ZLQ9</accession>
<evidence type="ECO:0000256" key="1">
    <source>
        <dbReference type="SAM" id="MobiDB-lite"/>
    </source>
</evidence>
<dbReference type="RefSeq" id="WP_166092891.1">
    <property type="nucleotide sequence ID" value="NZ_CP049871.1"/>
</dbReference>
<proteinExistence type="predicted"/>
<feature type="region of interest" description="Disordered" evidence="1">
    <location>
        <begin position="63"/>
        <end position="169"/>
    </location>
</feature>
<dbReference type="Proteomes" id="UP000502502">
    <property type="component" value="Chromosome"/>
</dbReference>
<organism evidence="2 3">
    <name type="scientific">Sphingomonas sinipercae</name>
    <dbReference type="NCBI Taxonomy" id="2714944"/>
    <lineage>
        <taxon>Bacteria</taxon>
        <taxon>Pseudomonadati</taxon>
        <taxon>Pseudomonadota</taxon>
        <taxon>Alphaproteobacteria</taxon>
        <taxon>Sphingomonadales</taxon>
        <taxon>Sphingomonadaceae</taxon>
        <taxon>Sphingomonas</taxon>
    </lineage>
</organism>
<evidence type="ECO:0000313" key="2">
    <source>
        <dbReference type="EMBL" id="QIL01873.1"/>
    </source>
</evidence>
<dbReference type="KEGG" id="ssin:G7078_03100"/>
<reference evidence="2 3" key="1">
    <citation type="submission" date="2020-03" db="EMBL/GenBank/DDBJ databases">
        <title>Sphingomonas sp. nov., isolated from fish.</title>
        <authorList>
            <person name="Hyun D.-W."/>
            <person name="Bae J.-W."/>
        </authorList>
    </citation>
    <scope>NUCLEOTIDE SEQUENCE [LARGE SCALE GENOMIC DNA]</scope>
    <source>
        <strain evidence="2 3">HDW15C</strain>
    </source>
</reference>
<feature type="region of interest" description="Disordered" evidence="1">
    <location>
        <begin position="27"/>
        <end position="50"/>
    </location>
</feature>
<protein>
    <submittedName>
        <fullName evidence="2">Uncharacterized protein</fullName>
    </submittedName>
</protein>
<evidence type="ECO:0000313" key="3">
    <source>
        <dbReference type="Proteomes" id="UP000502502"/>
    </source>
</evidence>